<dbReference type="SMART" id="SM00357">
    <property type="entry name" value="CSP"/>
    <property type="match status" value="1"/>
</dbReference>
<dbReference type="GO" id="GO:0008859">
    <property type="term" value="F:exoribonuclease II activity"/>
    <property type="evidence" value="ECO:0007669"/>
    <property type="project" value="UniProtKB-UniRule"/>
</dbReference>
<evidence type="ECO:0000256" key="2">
    <source>
        <dbReference type="ARBA" id="ARBA00004496"/>
    </source>
</evidence>
<gene>
    <name evidence="8" type="primary">rnr</name>
    <name evidence="11" type="ORF">E6K79_01345</name>
</gene>
<dbReference type="InterPro" id="IPR001900">
    <property type="entry name" value="RNase_II/R"/>
</dbReference>
<dbReference type="Proteomes" id="UP000317691">
    <property type="component" value="Unassembled WGS sequence"/>
</dbReference>
<dbReference type="InterPro" id="IPR011129">
    <property type="entry name" value="CSD"/>
</dbReference>
<accession>A0A538TSJ6</accession>
<evidence type="ECO:0000256" key="1">
    <source>
        <dbReference type="ARBA" id="ARBA00001849"/>
    </source>
</evidence>
<reference evidence="11 12" key="1">
    <citation type="journal article" date="2019" name="Nat. Microbiol.">
        <title>Mediterranean grassland soil C-N compound turnover is dependent on rainfall and depth, and is mediated by genomically divergent microorganisms.</title>
        <authorList>
            <person name="Diamond S."/>
            <person name="Andeer P.F."/>
            <person name="Li Z."/>
            <person name="Crits-Christoph A."/>
            <person name="Burstein D."/>
            <person name="Anantharaman K."/>
            <person name="Lane K.R."/>
            <person name="Thomas B.C."/>
            <person name="Pan C."/>
            <person name="Northen T.R."/>
            <person name="Banfield J.F."/>
        </authorList>
    </citation>
    <scope>NUCLEOTIDE SEQUENCE [LARGE SCALE GENOMIC DNA]</scope>
    <source>
        <strain evidence="11">WS_9</strain>
    </source>
</reference>
<dbReference type="InterPro" id="IPR004476">
    <property type="entry name" value="RNase_II/RNase_R"/>
</dbReference>
<evidence type="ECO:0000256" key="9">
    <source>
        <dbReference type="SAM" id="MobiDB-lite"/>
    </source>
</evidence>
<dbReference type="GO" id="GO:0006402">
    <property type="term" value="P:mRNA catabolic process"/>
    <property type="evidence" value="ECO:0007669"/>
    <property type="project" value="TreeGrafter"/>
</dbReference>
<dbReference type="NCBIfam" id="TIGR00358">
    <property type="entry name" value="3_prime_RNase"/>
    <property type="match status" value="1"/>
</dbReference>
<evidence type="ECO:0000256" key="5">
    <source>
        <dbReference type="ARBA" id="ARBA00022801"/>
    </source>
</evidence>
<dbReference type="InterPro" id="IPR013223">
    <property type="entry name" value="RNase_B_OB_dom"/>
</dbReference>
<dbReference type="Pfam" id="PF00773">
    <property type="entry name" value="RNB"/>
    <property type="match status" value="1"/>
</dbReference>
<dbReference type="InterPro" id="IPR011805">
    <property type="entry name" value="RNase_R"/>
</dbReference>
<proteinExistence type="inferred from homology"/>
<evidence type="ECO:0000259" key="10">
    <source>
        <dbReference type="PROSITE" id="PS50126"/>
    </source>
</evidence>
<sequence length="690" mass="76440">MGVGAARSSPHSERHPARRAPHRGARAGPISPVTRRSLVGRLKCTRFGYGFVIAEDGGEDLFIPPHAMGGALHGDRVRVGHLDTRREGDSHEVLEILERTRYGIVGRFEGRGRRSALLPDRPEYPREIILTLHASRRAASGARILVRLKATPPEPLVGTIEAIFADDDPREDSLLVALEEGIRTEFDPEAEHEAAAFHEDSVARAAHDRVDFRNGLVLTIDPEDAQDHDDALSVLEERPDGSATVGIHIADVTHYVRPGSALDREAQARGTSVYLADTTFPMLPAALSSGLCSLSEGKDRLTVSVVADLTADGQLRSSRVVEGIIRSAKDLTYQEAHRLLREGSGDIPGALRPLDRLAKALRSKRLERGGLELDLPEIKPELDARGEPIVFDEAPRLPTHELIEEFMLLANQVVGKRARTLELPFLYRVHERPRYDKLRSFFEAAQYLGRQGPTQIVTDAKQLQRWVSHGRSAKDRLLNMYLLRALEKARYDLVDVGHFGLGMEGYAHFTSPIRRYPDLANHRIVKRFLVDGAKRSGDPWAFSAGWLDASVAAATSAAEVGADDAERSVEKRKAVRFALQRLGEEARGVISGLTPAGLFIWIEAWRIEGFLPKRSVGDPSLTLAEHGFSFRSKRSRHRLGLGDTVQVLVARADLDRREVELGLARRAGGKAERTKHPGRRAAKPGRKRRR</sequence>
<dbReference type="SMART" id="SM00316">
    <property type="entry name" value="S1"/>
    <property type="match status" value="1"/>
</dbReference>
<dbReference type="Gene3D" id="2.40.50.140">
    <property type="entry name" value="Nucleic acid-binding proteins"/>
    <property type="match status" value="2"/>
</dbReference>
<comment type="similarity">
    <text evidence="8">Belongs to the RNR ribonuclease family. RNase R subfamily.</text>
</comment>
<name>A0A538TSJ6_UNCEI</name>
<dbReference type="PROSITE" id="PS50126">
    <property type="entry name" value="S1"/>
    <property type="match status" value="1"/>
</dbReference>
<dbReference type="PANTHER" id="PTHR23355">
    <property type="entry name" value="RIBONUCLEASE"/>
    <property type="match status" value="1"/>
</dbReference>
<keyword evidence="6 8" id="KW-0269">Exonuclease</keyword>
<dbReference type="InterPro" id="IPR050180">
    <property type="entry name" value="RNR_Ribonuclease"/>
</dbReference>
<evidence type="ECO:0000313" key="12">
    <source>
        <dbReference type="Proteomes" id="UP000317691"/>
    </source>
</evidence>
<evidence type="ECO:0000256" key="7">
    <source>
        <dbReference type="ARBA" id="ARBA00022884"/>
    </source>
</evidence>
<dbReference type="GO" id="GO:0005829">
    <property type="term" value="C:cytosol"/>
    <property type="evidence" value="ECO:0007669"/>
    <property type="project" value="TreeGrafter"/>
</dbReference>
<feature type="compositionally biased region" description="Basic residues" evidence="9">
    <location>
        <begin position="676"/>
        <end position="690"/>
    </location>
</feature>
<organism evidence="11 12">
    <name type="scientific">Eiseniibacteriota bacterium</name>
    <dbReference type="NCBI Taxonomy" id="2212470"/>
    <lineage>
        <taxon>Bacteria</taxon>
        <taxon>Candidatus Eiseniibacteriota</taxon>
    </lineage>
</organism>
<evidence type="ECO:0000256" key="4">
    <source>
        <dbReference type="ARBA" id="ARBA00022722"/>
    </source>
</evidence>
<evidence type="ECO:0000256" key="6">
    <source>
        <dbReference type="ARBA" id="ARBA00022839"/>
    </source>
</evidence>
<protein>
    <recommendedName>
        <fullName evidence="8">Ribonuclease R</fullName>
        <shortName evidence="8">RNase R</shortName>
        <ecNumber evidence="8">3.1.13.1</ecNumber>
    </recommendedName>
</protein>
<dbReference type="SMART" id="SM00955">
    <property type="entry name" value="RNB"/>
    <property type="match status" value="1"/>
</dbReference>
<comment type="subcellular location">
    <subcellularLocation>
        <location evidence="2 8">Cytoplasm</location>
    </subcellularLocation>
</comment>
<evidence type="ECO:0000256" key="8">
    <source>
        <dbReference type="HAMAP-Rule" id="MF_01895"/>
    </source>
</evidence>
<dbReference type="Pfam" id="PF08206">
    <property type="entry name" value="OB_RNB"/>
    <property type="match status" value="1"/>
</dbReference>
<dbReference type="AlphaFoldDB" id="A0A538TSJ6"/>
<feature type="compositionally biased region" description="Basic residues" evidence="9">
    <location>
        <begin position="16"/>
        <end position="25"/>
    </location>
</feature>
<dbReference type="PROSITE" id="PS01175">
    <property type="entry name" value="RIBONUCLEASE_II"/>
    <property type="match status" value="1"/>
</dbReference>
<feature type="region of interest" description="Disordered" evidence="9">
    <location>
        <begin position="665"/>
        <end position="690"/>
    </location>
</feature>
<dbReference type="HAMAP" id="MF_01895">
    <property type="entry name" value="RNase_R"/>
    <property type="match status" value="1"/>
</dbReference>
<keyword evidence="7 8" id="KW-0694">RNA-binding</keyword>
<dbReference type="EMBL" id="VBOZ01000008">
    <property type="protein sequence ID" value="TMQ66596.1"/>
    <property type="molecule type" value="Genomic_DNA"/>
</dbReference>
<dbReference type="InterPro" id="IPR012340">
    <property type="entry name" value="NA-bd_OB-fold"/>
</dbReference>
<evidence type="ECO:0000313" key="11">
    <source>
        <dbReference type="EMBL" id="TMQ66596.1"/>
    </source>
</evidence>
<keyword evidence="4 8" id="KW-0540">Nuclease</keyword>
<dbReference type="PANTHER" id="PTHR23355:SF9">
    <property type="entry name" value="DIS3-LIKE EXONUCLEASE 2"/>
    <property type="match status" value="1"/>
</dbReference>
<dbReference type="GO" id="GO:0003723">
    <property type="term" value="F:RNA binding"/>
    <property type="evidence" value="ECO:0007669"/>
    <property type="project" value="UniProtKB-UniRule"/>
</dbReference>
<comment type="catalytic activity">
    <reaction evidence="1 8">
        <text>Exonucleolytic cleavage in the 3'- to 5'-direction to yield nucleoside 5'-phosphates.</text>
        <dbReference type="EC" id="3.1.13.1"/>
    </reaction>
</comment>
<keyword evidence="5 8" id="KW-0378">Hydrolase</keyword>
<dbReference type="EC" id="3.1.13.1" evidence="8"/>
<comment type="caution">
    <text evidence="11">The sequence shown here is derived from an EMBL/GenBank/DDBJ whole genome shotgun (WGS) entry which is preliminary data.</text>
</comment>
<evidence type="ECO:0000256" key="3">
    <source>
        <dbReference type="ARBA" id="ARBA00022490"/>
    </source>
</evidence>
<comment type="function">
    <text evidence="8">3'-5' exoribonuclease that releases 5'-nucleoside monophosphates and is involved in maturation of structured RNAs.</text>
</comment>
<keyword evidence="3 8" id="KW-0963">Cytoplasm</keyword>
<feature type="domain" description="S1 motif" evidence="10">
    <location>
        <begin position="583"/>
        <end position="664"/>
    </location>
</feature>
<feature type="region of interest" description="Disordered" evidence="9">
    <location>
        <begin position="1"/>
        <end position="30"/>
    </location>
</feature>
<dbReference type="SUPFAM" id="SSF50249">
    <property type="entry name" value="Nucleic acid-binding proteins"/>
    <property type="match status" value="3"/>
</dbReference>
<dbReference type="InterPro" id="IPR022966">
    <property type="entry name" value="RNase_II/R_CS"/>
</dbReference>
<dbReference type="InterPro" id="IPR003029">
    <property type="entry name" value="S1_domain"/>
</dbReference>